<evidence type="ECO:0000313" key="8">
    <source>
        <dbReference type="EMBL" id="SEK34452.1"/>
    </source>
</evidence>
<feature type="domain" description="EamA" evidence="7">
    <location>
        <begin position="9"/>
        <end position="142"/>
    </location>
</feature>
<feature type="transmembrane region" description="Helical" evidence="6">
    <location>
        <begin position="98"/>
        <end position="119"/>
    </location>
</feature>
<evidence type="ECO:0000313" key="9">
    <source>
        <dbReference type="Proteomes" id="UP000185766"/>
    </source>
</evidence>
<dbReference type="InterPro" id="IPR000620">
    <property type="entry name" value="EamA_dom"/>
</dbReference>
<feature type="transmembrane region" description="Helical" evidence="6">
    <location>
        <begin position="189"/>
        <end position="209"/>
    </location>
</feature>
<evidence type="ECO:0000256" key="5">
    <source>
        <dbReference type="ARBA" id="ARBA00023136"/>
    </source>
</evidence>
<dbReference type="InterPro" id="IPR037185">
    <property type="entry name" value="EmrE-like"/>
</dbReference>
<keyword evidence="2" id="KW-1003">Cell membrane</keyword>
<dbReference type="STRING" id="1429083.GCA_001885685_02860"/>
<protein>
    <submittedName>
        <fullName evidence="8">Threonine/homoserine efflux transporter RhtA</fullName>
    </submittedName>
</protein>
<name>A0A1H7GC97_9GAMM</name>
<keyword evidence="4 6" id="KW-1133">Transmembrane helix</keyword>
<dbReference type="PANTHER" id="PTHR32322">
    <property type="entry name" value="INNER MEMBRANE TRANSPORTER"/>
    <property type="match status" value="1"/>
</dbReference>
<dbReference type="GO" id="GO:0005886">
    <property type="term" value="C:plasma membrane"/>
    <property type="evidence" value="ECO:0007669"/>
    <property type="project" value="UniProtKB-SubCell"/>
</dbReference>
<keyword evidence="9" id="KW-1185">Reference proteome</keyword>
<dbReference type="InterPro" id="IPR050638">
    <property type="entry name" value="AA-Vitamin_Transporters"/>
</dbReference>
<evidence type="ECO:0000256" key="4">
    <source>
        <dbReference type="ARBA" id="ARBA00022989"/>
    </source>
</evidence>
<dbReference type="AlphaFoldDB" id="A0A1H7GC97"/>
<feature type="domain" description="EamA" evidence="7">
    <location>
        <begin position="158"/>
        <end position="293"/>
    </location>
</feature>
<evidence type="ECO:0000259" key="7">
    <source>
        <dbReference type="Pfam" id="PF00892"/>
    </source>
</evidence>
<feature type="transmembrane region" description="Helical" evidence="6">
    <location>
        <begin position="160"/>
        <end position="177"/>
    </location>
</feature>
<feature type="transmembrane region" description="Helical" evidence="6">
    <location>
        <begin position="128"/>
        <end position="148"/>
    </location>
</feature>
<comment type="subcellular location">
    <subcellularLocation>
        <location evidence="1">Cell membrane</location>
        <topology evidence="1">Multi-pass membrane protein</topology>
    </subcellularLocation>
</comment>
<feature type="transmembrane region" description="Helical" evidence="6">
    <location>
        <begin position="221"/>
        <end position="242"/>
    </location>
</feature>
<feature type="transmembrane region" description="Helical" evidence="6">
    <location>
        <begin position="279"/>
        <end position="295"/>
    </location>
</feature>
<organism evidence="8 9">
    <name type="scientific">Atopomonas hussainii</name>
    <dbReference type="NCBI Taxonomy" id="1429083"/>
    <lineage>
        <taxon>Bacteria</taxon>
        <taxon>Pseudomonadati</taxon>
        <taxon>Pseudomonadota</taxon>
        <taxon>Gammaproteobacteria</taxon>
        <taxon>Pseudomonadales</taxon>
        <taxon>Pseudomonadaceae</taxon>
        <taxon>Atopomonas</taxon>
    </lineage>
</organism>
<evidence type="ECO:0000256" key="2">
    <source>
        <dbReference type="ARBA" id="ARBA00022475"/>
    </source>
</evidence>
<keyword evidence="3 6" id="KW-0812">Transmembrane</keyword>
<evidence type="ECO:0000256" key="3">
    <source>
        <dbReference type="ARBA" id="ARBA00022692"/>
    </source>
</evidence>
<gene>
    <name evidence="8" type="ORF">SAMN05216214_1028</name>
</gene>
<feature type="transmembrane region" description="Helical" evidence="6">
    <location>
        <begin position="72"/>
        <end position="92"/>
    </location>
</feature>
<dbReference type="EMBL" id="FOAS01000002">
    <property type="protein sequence ID" value="SEK34452.1"/>
    <property type="molecule type" value="Genomic_DNA"/>
</dbReference>
<proteinExistence type="predicted"/>
<dbReference type="SUPFAM" id="SSF103481">
    <property type="entry name" value="Multidrug resistance efflux transporter EmrE"/>
    <property type="match status" value="2"/>
</dbReference>
<evidence type="ECO:0000256" key="6">
    <source>
        <dbReference type="SAM" id="Phobius"/>
    </source>
</evidence>
<sequence length="298" mass="32271">MGVSPRSTAALWLLLAISSWAGNALVARALAGSVPPMAMSFWRWAGAFLILIPLMALPLWRQRALLRQAGWRLVVLALLGISAFNSILYHAAVSTTAINITLVNTSLPIAVFALSGWLLSEWPTRRNLLGTGLAMLGLLWLISAGSWQRLAALEFNQGDLLMLLAVLDWGLYSVLLKRWATHLQGFSPWLLLAALVLIGTPPLLPLYLWEWQSVGGFALTTANLGGIAYTAVFASLLAYYGWNQGVRVLGAGTAAVFNYLMPVITAVLAVLLLSEQLTSAHAIGGGLILFGLWWGQRR</sequence>
<reference evidence="8 9" key="1">
    <citation type="submission" date="2016-10" db="EMBL/GenBank/DDBJ databases">
        <authorList>
            <person name="de Groot N.N."/>
        </authorList>
    </citation>
    <scope>NUCLEOTIDE SEQUENCE [LARGE SCALE GENOMIC DNA]</scope>
    <source>
        <strain evidence="8 9">JCM 19513</strain>
    </source>
</reference>
<dbReference type="Pfam" id="PF00892">
    <property type="entry name" value="EamA"/>
    <property type="match status" value="2"/>
</dbReference>
<feature type="transmembrane region" description="Helical" evidence="6">
    <location>
        <begin position="41"/>
        <end position="60"/>
    </location>
</feature>
<feature type="transmembrane region" description="Helical" evidence="6">
    <location>
        <begin position="254"/>
        <end position="273"/>
    </location>
</feature>
<dbReference type="PANTHER" id="PTHR32322:SF18">
    <property type="entry name" value="S-ADENOSYLMETHIONINE_S-ADENOSYLHOMOCYSTEINE TRANSPORTER"/>
    <property type="match status" value="1"/>
</dbReference>
<keyword evidence="5 6" id="KW-0472">Membrane</keyword>
<dbReference type="Proteomes" id="UP000185766">
    <property type="component" value="Unassembled WGS sequence"/>
</dbReference>
<accession>A0A1H7GC97</accession>
<evidence type="ECO:0000256" key="1">
    <source>
        <dbReference type="ARBA" id="ARBA00004651"/>
    </source>
</evidence>